<dbReference type="Pfam" id="PF00732">
    <property type="entry name" value="GMC_oxred_N"/>
    <property type="match status" value="1"/>
</dbReference>
<dbReference type="InterPro" id="IPR012132">
    <property type="entry name" value="GMC_OxRdtase"/>
</dbReference>
<evidence type="ECO:0000256" key="2">
    <source>
        <dbReference type="ARBA" id="ARBA00010790"/>
    </source>
</evidence>
<dbReference type="Gene3D" id="3.30.560.10">
    <property type="entry name" value="Glucose Oxidase, domain 3"/>
    <property type="match status" value="1"/>
</dbReference>
<evidence type="ECO:0000256" key="1">
    <source>
        <dbReference type="ARBA" id="ARBA00001974"/>
    </source>
</evidence>
<comment type="similarity">
    <text evidence="2 6">Belongs to the GMC oxidoreductase family.</text>
</comment>
<dbReference type="EMBL" id="BMZC01000025">
    <property type="protein sequence ID" value="GGZ83726.1"/>
    <property type="molecule type" value="Genomic_DNA"/>
</dbReference>
<accession>A0A8H9IE56</accession>
<dbReference type="InterPro" id="IPR000172">
    <property type="entry name" value="GMC_OxRdtase_N"/>
</dbReference>
<sequence length="532" mass="57839">MFDYIIVGGGSAGGVLANRLSENVNNKVCLIEAGSADSSVFVSTPGAFGAHMYMRKFNWGFNSQPDDGTNSRGQFCPRGKGLGGSSSINAMVYTRGHSSDYDHWAALGNPGWGFKDVLPLFKKSEDNENGANEYHGEGGLLSVSSVDRNYYKLEDMFITAAQEAGVPFRNEFNSDELEGIGNYQFTIKNGQRAGVRKCYIEPALQRENLTVIAEALATKVLIENKKAVGVQYQQQGELKEAFASQEVIVSGGTYNSPQLLMLSGIGNKDELEKFGIECVHDLKGVGENLQEHPTVSVVCGSLKKDGFSLSLGAQATRTKELIQFVLGKKGPLKHSVTRVGGYLKSSNDVEVPDVQVHYVPILFDDHGRNLDLLFQHGFTAELNVCRPKSVGQVTLRNANPASDPLIKLNLLDDPYDLDILVKAVKKVREIYNMPAYSEHKGEELFPGKDCKTDEDIAQAIRDKVSHVYHPVGTCKMGNDDMAVVDASLKVYGIESLRVADASIMPQLISANTNAPTIMIGEKAAEMILADGG</sequence>
<feature type="binding site" evidence="5">
    <location>
        <begin position="89"/>
        <end position="92"/>
    </location>
    <ligand>
        <name>FAD</name>
        <dbReference type="ChEBI" id="CHEBI:57692"/>
    </ligand>
</feature>
<dbReference type="InterPro" id="IPR036188">
    <property type="entry name" value="FAD/NAD-bd_sf"/>
</dbReference>
<dbReference type="Proteomes" id="UP000622604">
    <property type="component" value="Unassembled WGS sequence"/>
</dbReference>
<dbReference type="Pfam" id="PF05199">
    <property type="entry name" value="GMC_oxred_C"/>
    <property type="match status" value="1"/>
</dbReference>
<reference evidence="9" key="1">
    <citation type="journal article" date="2014" name="Int. J. Syst. Evol. Microbiol.">
        <title>Complete genome sequence of Corynebacterium casei LMG S-19264T (=DSM 44701T), isolated from a smear-ripened cheese.</title>
        <authorList>
            <consortium name="US DOE Joint Genome Institute (JGI-PGF)"/>
            <person name="Walter F."/>
            <person name="Albersmeier A."/>
            <person name="Kalinowski J."/>
            <person name="Ruckert C."/>
        </authorList>
    </citation>
    <scope>NUCLEOTIDE SEQUENCE</scope>
    <source>
        <strain evidence="9">KCTC 32337</strain>
    </source>
</reference>
<dbReference type="GO" id="GO:0050660">
    <property type="term" value="F:flavin adenine dinucleotide binding"/>
    <property type="evidence" value="ECO:0007669"/>
    <property type="project" value="InterPro"/>
</dbReference>
<reference evidence="9" key="2">
    <citation type="submission" date="2020-09" db="EMBL/GenBank/DDBJ databases">
        <authorList>
            <person name="Sun Q."/>
            <person name="Kim S."/>
        </authorList>
    </citation>
    <scope>NUCLEOTIDE SEQUENCE</scope>
    <source>
        <strain evidence="9">KCTC 32337</strain>
    </source>
</reference>
<evidence type="ECO:0000259" key="8">
    <source>
        <dbReference type="PROSITE" id="PS00624"/>
    </source>
</evidence>
<evidence type="ECO:0000256" key="6">
    <source>
        <dbReference type="RuleBase" id="RU003968"/>
    </source>
</evidence>
<proteinExistence type="inferred from homology"/>
<protein>
    <submittedName>
        <fullName evidence="9">Oxidoreductase</fullName>
    </submittedName>
</protein>
<evidence type="ECO:0000256" key="3">
    <source>
        <dbReference type="ARBA" id="ARBA00022630"/>
    </source>
</evidence>
<evidence type="ECO:0000256" key="5">
    <source>
        <dbReference type="PIRSR" id="PIRSR000137-2"/>
    </source>
</evidence>
<dbReference type="GO" id="GO:0016020">
    <property type="term" value="C:membrane"/>
    <property type="evidence" value="ECO:0007669"/>
    <property type="project" value="TreeGrafter"/>
</dbReference>
<dbReference type="PROSITE" id="PS00624">
    <property type="entry name" value="GMC_OXRED_2"/>
    <property type="match status" value="1"/>
</dbReference>
<dbReference type="Gene3D" id="3.50.50.60">
    <property type="entry name" value="FAD/NAD(P)-binding domain"/>
    <property type="match status" value="1"/>
</dbReference>
<dbReference type="PIRSF" id="PIRSF000137">
    <property type="entry name" value="Alcohol_oxidase"/>
    <property type="match status" value="1"/>
</dbReference>
<dbReference type="PANTHER" id="PTHR11552">
    <property type="entry name" value="GLUCOSE-METHANOL-CHOLINE GMC OXIDOREDUCTASE"/>
    <property type="match status" value="1"/>
</dbReference>
<evidence type="ECO:0000256" key="4">
    <source>
        <dbReference type="ARBA" id="ARBA00022827"/>
    </source>
</evidence>
<dbReference type="SUPFAM" id="SSF54373">
    <property type="entry name" value="FAD-linked reductases, C-terminal domain"/>
    <property type="match status" value="1"/>
</dbReference>
<dbReference type="GO" id="GO:0019285">
    <property type="term" value="P:glycine betaine biosynthetic process from choline"/>
    <property type="evidence" value="ECO:0007669"/>
    <property type="project" value="TreeGrafter"/>
</dbReference>
<evidence type="ECO:0000313" key="9">
    <source>
        <dbReference type="EMBL" id="GGZ83726.1"/>
    </source>
</evidence>
<evidence type="ECO:0000313" key="10">
    <source>
        <dbReference type="Proteomes" id="UP000622604"/>
    </source>
</evidence>
<organism evidence="9 10">
    <name type="scientific">Paraglaciecola chathamensis</name>
    <dbReference type="NCBI Taxonomy" id="368405"/>
    <lineage>
        <taxon>Bacteria</taxon>
        <taxon>Pseudomonadati</taxon>
        <taxon>Pseudomonadota</taxon>
        <taxon>Gammaproteobacteria</taxon>
        <taxon>Alteromonadales</taxon>
        <taxon>Alteromonadaceae</taxon>
        <taxon>Paraglaciecola</taxon>
    </lineage>
</organism>
<feature type="domain" description="Glucose-methanol-choline oxidoreductase N-terminal" evidence="7">
    <location>
        <begin position="79"/>
        <end position="102"/>
    </location>
</feature>
<dbReference type="AlphaFoldDB" id="A0A8H9IE56"/>
<evidence type="ECO:0000259" key="7">
    <source>
        <dbReference type="PROSITE" id="PS00623"/>
    </source>
</evidence>
<dbReference type="InterPro" id="IPR007867">
    <property type="entry name" value="GMC_OxRtase_C"/>
</dbReference>
<dbReference type="SUPFAM" id="SSF51905">
    <property type="entry name" value="FAD/NAD(P)-binding domain"/>
    <property type="match status" value="1"/>
</dbReference>
<dbReference type="PANTHER" id="PTHR11552:SF147">
    <property type="entry name" value="CHOLINE DEHYDROGENASE, MITOCHONDRIAL"/>
    <property type="match status" value="1"/>
</dbReference>
<comment type="caution">
    <text evidence="9">The sequence shown here is derived from an EMBL/GenBank/DDBJ whole genome shotgun (WGS) entry which is preliminary data.</text>
</comment>
<name>A0A8H9IE56_9ALTE</name>
<gene>
    <name evidence="9" type="ORF">GCM10011274_46560</name>
</gene>
<dbReference type="GO" id="GO:0008812">
    <property type="term" value="F:choline dehydrogenase activity"/>
    <property type="evidence" value="ECO:0007669"/>
    <property type="project" value="TreeGrafter"/>
</dbReference>
<dbReference type="PROSITE" id="PS00623">
    <property type="entry name" value="GMC_OXRED_1"/>
    <property type="match status" value="1"/>
</dbReference>
<keyword evidence="3 6" id="KW-0285">Flavoprotein</keyword>
<comment type="cofactor">
    <cofactor evidence="1 5">
        <name>FAD</name>
        <dbReference type="ChEBI" id="CHEBI:57692"/>
    </cofactor>
</comment>
<feature type="domain" description="Glucose-methanol-choline oxidoreductase N-terminal" evidence="8">
    <location>
        <begin position="252"/>
        <end position="266"/>
    </location>
</feature>
<dbReference type="RefSeq" id="WP_191867392.1">
    <property type="nucleotide sequence ID" value="NZ_BMZC01000025.1"/>
</dbReference>
<keyword evidence="4 5" id="KW-0274">FAD</keyword>